<dbReference type="GO" id="GO:0006508">
    <property type="term" value="P:proteolysis"/>
    <property type="evidence" value="ECO:0007669"/>
    <property type="project" value="UniProtKB-KW"/>
</dbReference>
<keyword evidence="8" id="KW-0732">Signal</keyword>
<comment type="cofactor">
    <cofactor evidence="1">
        <name>Zn(2+)</name>
        <dbReference type="ChEBI" id="CHEBI:29105"/>
    </cofactor>
</comment>
<keyword evidence="3" id="KW-0645">Protease</keyword>
<keyword evidence="5" id="KW-0862">Zinc</keyword>
<keyword evidence="4" id="KW-0378">Hydrolase</keyword>
<evidence type="ECO:0000256" key="6">
    <source>
        <dbReference type="ARBA" id="ARBA00023049"/>
    </source>
</evidence>
<evidence type="ECO:0000259" key="9">
    <source>
        <dbReference type="PROSITE" id="PS52035"/>
    </source>
</evidence>
<reference evidence="10" key="1">
    <citation type="submission" date="2022-12" db="EMBL/GenBank/DDBJ databases">
        <title>NDM-1 containing novel ST 2018 Pseudenterobacter timonensis.</title>
        <authorList>
            <person name="Halder G."/>
            <person name="Mandal S."/>
            <person name="Dutta S."/>
        </authorList>
    </citation>
    <scope>NUCLEOTIDE SEQUENCE</scope>
    <source>
        <strain evidence="10">CNCI147</strain>
    </source>
</reference>
<feature type="domain" description="Peptidase M14" evidence="9">
    <location>
        <begin position="63"/>
        <end position="342"/>
    </location>
</feature>
<evidence type="ECO:0000256" key="4">
    <source>
        <dbReference type="ARBA" id="ARBA00022801"/>
    </source>
</evidence>
<dbReference type="AlphaFoldDB" id="A0AAE4DKZ2"/>
<evidence type="ECO:0000256" key="7">
    <source>
        <dbReference type="PROSITE-ProRule" id="PRU01379"/>
    </source>
</evidence>
<dbReference type="CDD" id="cd06242">
    <property type="entry name" value="M14-like"/>
    <property type="match status" value="1"/>
</dbReference>
<evidence type="ECO:0000313" key="10">
    <source>
        <dbReference type="EMBL" id="MDR9889309.1"/>
    </source>
</evidence>
<gene>
    <name evidence="10" type="ORF">O7047_03560</name>
</gene>
<feature type="chain" id="PRO_5042098697" evidence="8">
    <location>
        <begin position="27"/>
        <end position="552"/>
    </location>
</feature>
<evidence type="ECO:0000256" key="5">
    <source>
        <dbReference type="ARBA" id="ARBA00022833"/>
    </source>
</evidence>
<dbReference type="GO" id="GO:0005615">
    <property type="term" value="C:extracellular space"/>
    <property type="evidence" value="ECO:0007669"/>
    <property type="project" value="TreeGrafter"/>
</dbReference>
<dbReference type="SMART" id="SM00631">
    <property type="entry name" value="Zn_pept"/>
    <property type="match status" value="1"/>
</dbReference>
<dbReference type="PROSITE" id="PS52035">
    <property type="entry name" value="PEPTIDASE_M14"/>
    <property type="match status" value="1"/>
</dbReference>
<keyword evidence="6" id="KW-0482">Metalloprotease</keyword>
<evidence type="ECO:0000256" key="3">
    <source>
        <dbReference type="ARBA" id="ARBA00022670"/>
    </source>
</evidence>
<organism evidence="10 11">
    <name type="scientific">Pseudenterobacter timonensis</name>
    <dbReference type="NCBI Taxonomy" id="1755099"/>
    <lineage>
        <taxon>Bacteria</taxon>
        <taxon>Pseudomonadati</taxon>
        <taxon>Pseudomonadota</taxon>
        <taxon>Gammaproteobacteria</taxon>
        <taxon>Enterobacterales</taxon>
        <taxon>Enterobacteriaceae</taxon>
        <taxon>Pseudenterobacter</taxon>
    </lineage>
</organism>
<protein>
    <submittedName>
        <fullName evidence="10">M14 family metallocarboxypeptidase</fullName>
    </submittedName>
</protein>
<dbReference type="Gene3D" id="3.40.630.10">
    <property type="entry name" value="Zn peptidases"/>
    <property type="match status" value="1"/>
</dbReference>
<dbReference type="Pfam" id="PF00246">
    <property type="entry name" value="Peptidase_M14"/>
    <property type="match status" value="1"/>
</dbReference>
<dbReference type="SUPFAM" id="SSF53187">
    <property type="entry name" value="Zn-dependent exopeptidases"/>
    <property type="match status" value="1"/>
</dbReference>
<evidence type="ECO:0000256" key="8">
    <source>
        <dbReference type="SAM" id="SignalP"/>
    </source>
</evidence>
<dbReference type="EMBL" id="JAQGEC010000002">
    <property type="protein sequence ID" value="MDR9889309.1"/>
    <property type="molecule type" value="Genomic_DNA"/>
</dbReference>
<dbReference type="PANTHER" id="PTHR11705">
    <property type="entry name" value="PROTEASE FAMILY M14 CARBOXYPEPTIDASE A,B"/>
    <property type="match status" value="1"/>
</dbReference>
<comment type="similarity">
    <text evidence="2 7">Belongs to the peptidase M14 family.</text>
</comment>
<name>A0AAE4DKZ2_9ENTR</name>
<dbReference type="PANTHER" id="PTHR11705:SF143">
    <property type="entry name" value="SLL0236 PROTEIN"/>
    <property type="match status" value="1"/>
</dbReference>
<dbReference type="GO" id="GO:0008270">
    <property type="term" value="F:zinc ion binding"/>
    <property type="evidence" value="ECO:0007669"/>
    <property type="project" value="InterPro"/>
</dbReference>
<dbReference type="RefSeq" id="WP_310824740.1">
    <property type="nucleotide sequence ID" value="NZ_JAQGEC010000002.1"/>
</dbReference>
<accession>A0AAE4DKZ2</accession>
<dbReference type="GO" id="GO:0004181">
    <property type="term" value="F:metallocarboxypeptidase activity"/>
    <property type="evidence" value="ECO:0007669"/>
    <property type="project" value="InterPro"/>
</dbReference>
<dbReference type="Proteomes" id="UP001248822">
    <property type="component" value="Unassembled WGS sequence"/>
</dbReference>
<comment type="caution">
    <text evidence="10">The sequence shown here is derived from an EMBL/GenBank/DDBJ whole genome shotgun (WGS) entry which is preliminary data.</text>
</comment>
<proteinExistence type="inferred from homology"/>
<dbReference type="InterPro" id="IPR000834">
    <property type="entry name" value="Peptidase_M14"/>
</dbReference>
<sequence length="552" mass="59870">MVHLPFRYPRLLLAGLLVSALSPASAKFDAAEVYTESPGVAAHFPVPEAVSFTTPAFAEGKKDFTSQREMESFIREMAASSPALKVRVVAQSQEGRAIPLLIFTREGYDSPQWIAKNGKPTVLIVAQQHGNEPAGGEAALMFAKSLADGKEGDVLSRVNVLIIPRANPDGAEHFTRDLANGVNLNRDHLLLASPESRAIAQVLNSYLPDVTLDAHEFSVAGRWVKKFDAVQGYDGLVQHATTLNLSRPLYQAMAGAWNTALSQAFKAHGLRDSVYYTTDQIRLEDKTLSMGGTGPDALRNMAGLRNSIAFLLETRGVGIGKAHFERRVWTQFVAMQSMVKQAAADPQALMALTRDVRSEVAASAGKGELMVKGKATRGKHEVTLLNARTGAPMTFEADWRSSLQIAAEITRSRPWGYLLAPEQQAAVDKLRALGVEVYRLKQSRAIPVERYEVASLEQGQKFDVTGKVGATGNKMTKVTTTLVKTELTGTAGYWYVPLSQPLANLIVAALEPETQSSFVANGVITLPSASEKAGSLPLWRVTENISTLPDLF</sequence>
<feature type="active site" description="Proton donor/acceptor" evidence="7">
    <location>
        <position position="313"/>
    </location>
</feature>
<evidence type="ECO:0000313" key="11">
    <source>
        <dbReference type="Proteomes" id="UP001248822"/>
    </source>
</evidence>
<feature type="signal peptide" evidence="8">
    <location>
        <begin position="1"/>
        <end position="26"/>
    </location>
</feature>
<evidence type="ECO:0000256" key="2">
    <source>
        <dbReference type="ARBA" id="ARBA00005988"/>
    </source>
</evidence>
<evidence type="ECO:0000256" key="1">
    <source>
        <dbReference type="ARBA" id="ARBA00001947"/>
    </source>
</evidence>